<evidence type="ECO:0000313" key="2">
    <source>
        <dbReference type="EMBL" id="MBC8360546.1"/>
    </source>
</evidence>
<comment type="caution">
    <text evidence="2">The sequence shown here is derived from an EMBL/GenBank/DDBJ whole genome shotgun (WGS) entry which is preliminary data.</text>
</comment>
<dbReference type="EMBL" id="JACNJH010000095">
    <property type="protein sequence ID" value="MBC8360546.1"/>
    <property type="molecule type" value="Genomic_DNA"/>
</dbReference>
<dbReference type="InterPro" id="IPR011579">
    <property type="entry name" value="ATPase_dom"/>
</dbReference>
<dbReference type="Pfam" id="PF01637">
    <property type="entry name" value="ATPase_2"/>
    <property type="match status" value="1"/>
</dbReference>
<keyword evidence="2" id="KW-0067">ATP-binding</keyword>
<sequence length="369" mass="41643">MNPFKYGMVVSGKDFCGRKALLKQINDHIISSQRVVVSGERRVGKTSVVCEAVHRSKNVRMLYVDLLGIKSVDGMCRRILKAIVVLEQKTGWLEKIFKTLAHLRPSISTDPITSLPTVSFDSSIELKADSIPEVFNLIGSLGKKQKIVVVFDEFQDILNLANAHEALALLRGEIQFQGETAFIFVGSIRHKMEEIFTKHDSPFFKSAITLAIDTLSFKEFSEFLKNKFSQGQRKIDDKVLEKAFQIAENIPGDIQQLCGAIWETTAEKEMIGVDKLKSAMQLIFAREQKSYENYISLLTNIQLNVLTAVAKEGGKKVFSAAFMKPSGFTNPSTVRRAVNRLLQLNILFESSGEYRFVNPFFRAWIIYRG</sequence>
<keyword evidence="2" id="KW-0547">Nucleotide-binding</keyword>
<dbReference type="PANTHER" id="PTHR34301">
    <property type="entry name" value="DNA-BINDING PROTEIN-RELATED"/>
    <property type="match status" value="1"/>
</dbReference>
<gene>
    <name evidence="2" type="ORF">H8E23_04020</name>
</gene>
<proteinExistence type="predicted"/>
<organism evidence="2 3">
    <name type="scientific">Candidatus Desulfatibia profunda</name>
    <dbReference type="NCBI Taxonomy" id="2841695"/>
    <lineage>
        <taxon>Bacteria</taxon>
        <taxon>Pseudomonadati</taxon>
        <taxon>Thermodesulfobacteriota</taxon>
        <taxon>Desulfobacteria</taxon>
        <taxon>Desulfobacterales</taxon>
        <taxon>Desulfobacterales incertae sedis</taxon>
        <taxon>Candidatus Desulfatibia</taxon>
    </lineage>
</organism>
<evidence type="ECO:0000313" key="3">
    <source>
        <dbReference type="Proteomes" id="UP000603434"/>
    </source>
</evidence>
<accession>A0A8J6TLP8</accession>
<evidence type="ECO:0000259" key="1">
    <source>
        <dbReference type="Pfam" id="PF01637"/>
    </source>
</evidence>
<dbReference type="InterPro" id="IPR027417">
    <property type="entry name" value="P-loop_NTPase"/>
</dbReference>
<dbReference type="GO" id="GO:0005524">
    <property type="term" value="F:ATP binding"/>
    <property type="evidence" value="ECO:0007669"/>
    <property type="project" value="UniProtKB-KW"/>
</dbReference>
<dbReference type="AlphaFoldDB" id="A0A8J6TLP8"/>
<protein>
    <submittedName>
        <fullName evidence="2">ATP-binding protein</fullName>
    </submittedName>
</protein>
<dbReference type="PANTHER" id="PTHR34301:SF8">
    <property type="entry name" value="ATPASE DOMAIN-CONTAINING PROTEIN"/>
    <property type="match status" value="1"/>
</dbReference>
<dbReference type="SUPFAM" id="SSF52540">
    <property type="entry name" value="P-loop containing nucleoside triphosphate hydrolases"/>
    <property type="match status" value="1"/>
</dbReference>
<dbReference type="Gene3D" id="3.40.50.300">
    <property type="entry name" value="P-loop containing nucleotide triphosphate hydrolases"/>
    <property type="match status" value="1"/>
</dbReference>
<name>A0A8J6TLP8_9BACT</name>
<feature type="domain" description="ATPase" evidence="1">
    <location>
        <begin position="15"/>
        <end position="257"/>
    </location>
</feature>
<dbReference type="Proteomes" id="UP000603434">
    <property type="component" value="Unassembled WGS sequence"/>
</dbReference>
<reference evidence="2 3" key="1">
    <citation type="submission" date="2020-08" db="EMBL/GenBank/DDBJ databases">
        <title>Bridging the membrane lipid divide: bacteria of the FCB group superphylum have the potential to synthesize archaeal ether lipids.</title>
        <authorList>
            <person name="Villanueva L."/>
            <person name="Von Meijenfeldt F.A.B."/>
            <person name="Westbye A.B."/>
            <person name="Yadav S."/>
            <person name="Hopmans E.C."/>
            <person name="Dutilh B.E."/>
            <person name="Sinninghe Damste J.S."/>
        </authorList>
    </citation>
    <scope>NUCLEOTIDE SEQUENCE [LARGE SCALE GENOMIC DNA]</scope>
    <source>
        <strain evidence="2">NIOZ-UU30</strain>
    </source>
</reference>